<evidence type="ECO:0000256" key="1">
    <source>
        <dbReference type="ARBA" id="ARBA00022729"/>
    </source>
</evidence>
<evidence type="ECO:0000313" key="6">
    <source>
        <dbReference type="EMBL" id="RGC17352.1"/>
    </source>
</evidence>
<feature type="domain" description="DUF4352" evidence="2">
    <location>
        <begin position="53"/>
        <end position="141"/>
    </location>
</feature>
<dbReference type="Proteomes" id="UP000604383">
    <property type="component" value="Unassembled WGS sequence"/>
</dbReference>
<name>A0A099I641_CLOIN</name>
<dbReference type="Gene3D" id="2.60.40.1240">
    <property type="match status" value="1"/>
</dbReference>
<dbReference type="RefSeq" id="WP_002608622.1">
    <property type="nucleotide sequence ID" value="NZ_BAAACC010000007.1"/>
</dbReference>
<evidence type="ECO:0000259" key="2">
    <source>
        <dbReference type="Pfam" id="PF11611"/>
    </source>
</evidence>
<dbReference type="Proteomes" id="UP000030008">
    <property type="component" value="Unassembled WGS sequence"/>
</dbReference>
<evidence type="ECO:0000313" key="7">
    <source>
        <dbReference type="Proteomes" id="UP000030008"/>
    </source>
</evidence>
<dbReference type="Pfam" id="PF11611">
    <property type="entry name" value="DUF4352"/>
    <property type="match status" value="1"/>
</dbReference>
<dbReference type="Proteomes" id="UP000503330">
    <property type="component" value="Chromosome"/>
</dbReference>
<dbReference type="InterPro" id="IPR029051">
    <property type="entry name" value="DUF4352"/>
</dbReference>
<dbReference type="EMBL" id="JQIF01000040">
    <property type="protein sequence ID" value="KGJ53374.1"/>
    <property type="molecule type" value="Genomic_DNA"/>
</dbReference>
<keyword evidence="1" id="KW-0732">Signal</keyword>
<dbReference type="EMBL" id="QVEV01000005">
    <property type="protein sequence ID" value="RGC17352.1"/>
    <property type="molecule type" value="Genomic_DNA"/>
</dbReference>
<reference evidence="6 8" key="2">
    <citation type="submission" date="2018-08" db="EMBL/GenBank/DDBJ databases">
        <title>A genome reference for cultivated species of the human gut microbiota.</title>
        <authorList>
            <person name="Zou Y."/>
            <person name="Xue W."/>
            <person name="Luo G."/>
        </authorList>
    </citation>
    <scope>NUCLEOTIDE SEQUENCE [LARGE SCALE GENOMIC DNA]</scope>
    <source>
        <strain evidence="6 8">OF01-2LB</strain>
    </source>
</reference>
<reference evidence="5 9" key="4">
    <citation type="submission" date="2020-02" db="EMBL/GenBank/DDBJ databases">
        <authorList>
            <person name="Kociolek L.K."/>
            <person name="Ozer E.A."/>
        </authorList>
    </citation>
    <scope>NUCLEOTIDE SEQUENCE [LARGE SCALE GENOMIC DNA]</scope>
    <source>
        <strain evidence="5 9">ATCC 14501</strain>
    </source>
</reference>
<dbReference type="InterPro" id="IPR029050">
    <property type="entry name" value="Immunoprotect_excell_Ig-like"/>
</dbReference>
<gene>
    <name evidence="3" type="ORF">CIAN88_09380</name>
    <name evidence="6" type="ORF">DXA38_05845</name>
    <name evidence="5" type="ORF">G4D54_11700</name>
    <name evidence="4" type="ORF">GT664_12990</name>
</gene>
<evidence type="ECO:0000313" key="5">
    <source>
        <dbReference type="EMBL" id="QJA03063.1"/>
    </source>
</evidence>
<evidence type="ECO:0000313" key="9">
    <source>
        <dbReference type="Proteomes" id="UP000503330"/>
    </source>
</evidence>
<evidence type="ECO:0000313" key="4">
    <source>
        <dbReference type="EMBL" id="MZH56639.1"/>
    </source>
</evidence>
<dbReference type="Proteomes" id="UP000260025">
    <property type="component" value="Unassembled WGS sequence"/>
</dbReference>
<reference evidence="3 7" key="1">
    <citation type="submission" date="2014-08" db="EMBL/GenBank/DDBJ databases">
        <title>Clostridium innocuum, an unnegligible vancomycin-resistant pathogen causing extra-intestinal infections.</title>
        <authorList>
            <person name="Feng Y."/>
            <person name="Chiu C.-H."/>
        </authorList>
    </citation>
    <scope>NUCLEOTIDE SEQUENCE [LARGE SCALE GENOMIC DNA]</scope>
    <source>
        <strain evidence="3 7">AN88</strain>
    </source>
</reference>
<dbReference type="EMBL" id="CP048838">
    <property type="protein sequence ID" value="QJA03063.1"/>
    <property type="molecule type" value="Genomic_DNA"/>
</dbReference>
<protein>
    <submittedName>
        <fullName evidence="4">DUF4352 domain-containing protein</fullName>
    </submittedName>
</protein>
<dbReference type="AlphaFoldDB" id="A0A099I641"/>
<evidence type="ECO:0000313" key="3">
    <source>
        <dbReference type="EMBL" id="KGJ53374.1"/>
    </source>
</evidence>
<dbReference type="OrthoDB" id="1645361at2"/>
<evidence type="ECO:0000313" key="8">
    <source>
        <dbReference type="Proteomes" id="UP000260025"/>
    </source>
</evidence>
<sequence length="154" mass="18121">MEIIQHEQQKHNILLTSDYCPNQAMINEFQTIFFTCKLQRIELCEKELKDFIVDDGARFLMLHVTIRNITNEILTMYKDDFMITFDNEGPFEAEDNFGIRNQLPDEYALKPQEEISGCLVFIISSSAKKIMLSYTEYFDDESEGKTYKLKYKIG</sequence>
<accession>A0A099I641</accession>
<proteinExistence type="predicted"/>
<dbReference type="EMBL" id="WWTN01000022">
    <property type="protein sequence ID" value="MZH56639.1"/>
    <property type="molecule type" value="Genomic_DNA"/>
</dbReference>
<organism evidence="3 7">
    <name type="scientific">Clostridium innocuum</name>
    <dbReference type="NCBI Taxonomy" id="1522"/>
    <lineage>
        <taxon>Bacteria</taxon>
        <taxon>Bacillati</taxon>
        <taxon>Bacillota</taxon>
        <taxon>Clostridia</taxon>
        <taxon>Eubacteriales</taxon>
        <taxon>Clostridiaceae</taxon>
        <taxon>Clostridium</taxon>
    </lineage>
</organism>
<dbReference type="GeneID" id="61926211"/>
<reference evidence="4" key="3">
    <citation type="journal article" date="2019" name="Nat. Med.">
        <title>A library of human gut bacterial isolates paired with longitudinal multiomics data enables mechanistic microbiome research.</title>
        <authorList>
            <person name="Poyet M."/>
            <person name="Groussin M."/>
            <person name="Gibbons S.M."/>
            <person name="Avila-Pacheco J."/>
            <person name="Jiang X."/>
            <person name="Kearney S.M."/>
            <person name="Perrotta A.R."/>
            <person name="Berdy B."/>
            <person name="Zhao S."/>
            <person name="Lieberman T.D."/>
            <person name="Swanson P.K."/>
            <person name="Smith M."/>
            <person name="Roesemann S."/>
            <person name="Alexander J.E."/>
            <person name="Rich S.A."/>
            <person name="Livny J."/>
            <person name="Vlamakis H."/>
            <person name="Clish C."/>
            <person name="Bullock K."/>
            <person name="Deik A."/>
            <person name="Scott J."/>
            <person name="Pierce K.A."/>
            <person name="Xavier R.J."/>
            <person name="Alm E.J."/>
        </authorList>
    </citation>
    <scope>NUCLEOTIDE SEQUENCE</scope>
    <source>
        <strain evidence="4">BIOML-A12</strain>
    </source>
</reference>